<dbReference type="InterPro" id="IPR004610">
    <property type="entry name" value="RecJ"/>
</dbReference>
<dbReference type="InterPro" id="IPR001667">
    <property type="entry name" value="DDH_dom"/>
</dbReference>
<dbReference type="EMBL" id="SNWX01000015">
    <property type="protein sequence ID" value="TDO86146.1"/>
    <property type="molecule type" value="Genomic_DNA"/>
</dbReference>
<reference evidence="9 10" key="1">
    <citation type="submission" date="2019-03" db="EMBL/GenBank/DDBJ databases">
        <title>Subsurface microbial communities from deep shales in Ohio and West Virginia, USA.</title>
        <authorList>
            <person name="Wrighton K."/>
        </authorList>
    </citation>
    <scope>NUCLEOTIDE SEQUENCE [LARGE SCALE GENOMIC DNA]</scope>
    <source>
        <strain evidence="9 10">MA284_T2</strain>
    </source>
</reference>
<dbReference type="GO" id="GO:0006281">
    <property type="term" value="P:DNA repair"/>
    <property type="evidence" value="ECO:0007669"/>
    <property type="project" value="InterPro"/>
</dbReference>
<dbReference type="PANTHER" id="PTHR30255">
    <property type="entry name" value="SINGLE-STRANDED-DNA-SPECIFIC EXONUCLEASE RECJ"/>
    <property type="match status" value="1"/>
</dbReference>
<dbReference type="Pfam" id="PF02272">
    <property type="entry name" value="DHHA1"/>
    <property type="match status" value="1"/>
</dbReference>
<organism evidence="9 10">
    <name type="scientific">Halanaerobium saccharolyticum</name>
    <dbReference type="NCBI Taxonomy" id="43595"/>
    <lineage>
        <taxon>Bacteria</taxon>
        <taxon>Bacillati</taxon>
        <taxon>Bacillota</taxon>
        <taxon>Clostridia</taxon>
        <taxon>Halanaerobiales</taxon>
        <taxon>Halanaerobiaceae</taxon>
        <taxon>Halanaerobium</taxon>
    </lineage>
</organism>
<dbReference type="AlphaFoldDB" id="A0A4R6LNS5"/>
<evidence type="ECO:0000313" key="9">
    <source>
        <dbReference type="EMBL" id="TDO86146.1"/>
    </source>
</evidence>
<dbReference type="InterPro" id="IPR003156">
    <property type="entry name" value="DHHA1_dom"/>
</dbReference>
<feature type="domain" description="DHHA1" evidence="7">
    <location>
        <begin position="344"/>
        <end position="437"/>
    </location>
</feature>
<evidence type="ECO:0000256" key="3">
    <source>
        <dbReference type="ARBA" id="ARBA00022722"/>
    </source>
</evidence>
<evidence type="ECO:0000256" key="1">
    <source>
        <dbReference type="ARBA" id="ARBA00005915"/>
    </source>
</evidence>
<dbReference type="GO" id="GO:0008409">
    <property type="term" value="F:5'-3' exonuclease activity"/>
    <property type="evidence" value="ECO:0007669"/>
    <property type="project" value="InterPro"/>
</dbReference>
<name>A0A4R6LNS5_9FIRM</name>
<comment type="caution">
    <text evidence="9">The sequence shown here is derived from an EMBL/GenBank/DDBJ whole genome shotgun (WGS) entry which is preliminary data.</text>
</comment>
<dbReference type="Gene3D" id="3.90.1640.30">
    <property type="match status" value="1"/>
</dbReference>
<keyword evidence="3" id="KW-0540">Nuclease</keyword>
<dbReference type="InterPro" id="IPR051673">
    <property type="entry name" value="SSDNA_exonuclease_RecJ"/>
</dbReference>
<dbReference type="PANTHER" id="PTHR30255:SF2">
    <property type="entry name" value="SINGLE-STRANDED-DNA-SPECIFIC EXONUCLEASE RECJ"/>
    <property type="match status" value="1"/>
</dbReference>
<accession>A0A4R6LNS5</accession>
<sequence length="773" mass="87365">MKGAGMRIKKAENCKAKKELSEYLGSQQLACLAQKRGLDTKAKLIEFVEPEQYSPLELRDFPQIMEIADFILEHIQKGSQILIYGDYDVDGITSTSILVGALSRLSDQISYHIPDRFKEGYGLNQEVLASYQEKIDLVISCDCGISNYDEVKFAREAGMDFVVTDHHDLPEELPPANYVISPRLLPEDHQGYWLPGAGMAYFLIKAIFAESGKKGKESDFLDLLLLAIIADVVPLKGENRYLFKTGLKKLKHTQRIGLKALYNELEINPLEINEKTLGFQIGPLLNSAGRIDNAEKGLKLLLSENKDQAAGLAAELKQINQHRKEISQKIYQEIEKELDPQQKQAVVRYDSDWHQGVIGIAAGRITENYQVPAVLMTSNQQSDLITGSARSIEGININNLIAECTDLLEKHGGHAAAAGFSLKKDRLEKFKLRLQRLIDQELEKLDSEREIETDLNLKISEITEEFYQGLRLFAPFGEGNPEPLFYLESDILSSREISAGRHKRLVLGSEEKKITALWWWAGETENNYRQQSACRLTENIYRGNRSLQLEIKALAPLKEKSKKEASPLEQKNKLKILDWRQKQTSQLEAGAENTVYFAEGLAEYDLYPLINRNYYREAENLVLLTIPPSLAILKEIILLTGVKKLILVNNENQVSSINNFINSLLAMIKYSLQQKNGVFKLEQAALALGVKEITIKRGLEFLRAQAVISFEYISYQELLISRGGTKDRGKANLSRRNLAKLLKESSAFRRFINNKPADKIENMLNKSLLSGKS</sequence>
<evidence type="ECO:0000256" key="5">
    <source>
        <dbReference type="ARBA" id="ARBA00022839"/>
    </source>
</evidence>
<evidence type="ECO:0000259" key="7">
    <source>
        <dbReference type="Pfam" id="PF02272"/>
    </source>
</evidence>
<evidence type="ECO:0000313" key="10">
    <source>
        <dbReference type="Proteomes" id="UP000295064"/>
    </source>
</evidence>
<dbReference type="Proteomes" id="UP000295064">
    <property type="component" value="Unassembled WGS sequence"/>
</dbReference>
<gene>
    <name evidence="9" type="ORF">DFR79_11560</name>
</gene>
<evidence type="ECO:0000259" key="8">
    <source>
        <dbReference type="Pfam" id="PF17768"/>
    </source>
</evidence>
<proteinExistence type="inferred from homology"/>
<feature type="domain" description="RecJ OB" evidence="8">
    <location>
        <begin position="453"/>
        <end position="552"/>
    </location>
</feature>
<dbReference type="Gene3D" id="3.10.310.30">
    <property type="match status" value="1"/>
</dbReference>
<dbReference type="InterPro" id="IPR041122">
    <property type="entry name" value="RecJ_OB"/>
</dbReference>
<keyword evidence="5 9" id="KW-0269">Exonuclease</keyword>
<dbReference type="GO" id="GO:0006310">
    <property type="term" value="P:DNA recombination"/>
    <property type="evidence" value="ECO:0007669"/>
    <property type="project" value="InterPro"/>
</dbReference>
<keyword evidence="4" id="KW-0378">Hydrolase</keyword>
<dbReference type="NCBIfam" id="TIGR00644">
    <property type="entry name" value="recJ"/>
    <property type="match status" value="1"/>
</dbReference>
<evidence type="ECO:0000259" key="6">
    <source>
        <dbReference type="Pfam" id="PF01368"/>
    </source>
</evidence>
<protein>
    <recommendedName>
        <fullName evidence="2">Single-stranded-DNA-specific exonuclease RecJ</fullName>
    </recommendedName>
</protein>
<dbReference type="Pfam" id="PF17768">
    <property type="entry name" value="RecJ_OB"/>
    <property type="match status" value="1"/>
</dbReference>
<dbReference type="GO" id="GO:0003676">
    <property type="term" value="F:nucleic acid binding"/>
    <property type="evidence" value="ECO:0007669"/>
    <property type="project" value="InterPro"/>
</dbReference>
<dbReference type="SUPFAM" id="SSF64182">
    <property type="entry name" value="DHH phosphoesterases"/>
    <property type="match status" value="1"/>
</dbReference>
<dbReference type="Pfam" id="PF01368">
    <property type="entry name" value="DHH"/>
    <property type="match status" value="1"/>
</dbReference>
<feature type="domain" description="DDH" evidence="6">
    <location>
        <begin position="80"/>
        <end position="228"/>
    </location>
</feature>
<evidence type="ECO:0000256" key="4">
    <source>
        <dbReference type="ARBA" id="ARBA00022801"/>
    </source>
</evidence>
<comment type="similarity">
    <text evidence="1">Belongs to the RecJ family.</text>
</comment>
<dbReference type="InterPro" id="IPR038763">
    <property type="entry name" value="DHH_sf"/>
</dbReference>
<evidence type="ECO:0000256" key="2">
    <source>
        <dbReference type="ARBA" id="ARBA00019841"/>
    </source>
</evidence>